<evidence type="ECO:0000313" key="3">
    <source>
        <dbReference type="Proteomes" id="UP000051952"/>
    </source>
</evidence>
<feature type="region of interest" description="Disordered" evidence="1">
    <location>
        <begin position="1606"/>
        <end position="1701"/>
    </location>
</feature>
<feature type="region of interest" description="Disordered" evidence="1">
    <location>
        <begin position="1820"/>
        <end position="1880"/>
    </location>
</feature>
<feature type="compositionally biased region" description="Low complexity" evidence="1">
    <location>
        <begin position="1490"/>
        <end position="1511"/>
    </location>
</feature>
<feature type="region of interest" description="Disordered" evidence="1">
    <location>
        <begin position="1420"/>
        <end position="1518"/>
    </location>
</feature>
<feature type="compositionally biased region" description="Polar residues" evidence="1">
    <location>
        <begin position="1557"/>
        <end position="1568"/>
    </location>
</feature>
<feature type="region of interest" description="Disordered" evidence="1">
    <location>
        <begin position="1374"/>
        <end position="1401"/>
    </location>
</feature>
<feature type="compositionally biased region" description="Low complexity" evidence="1">
    <location>
        <begin position="1606"/>
        <end position="1620"/>
    </location>
</feature>
<evidence type="ECO:0000256" key="1">
    <source>
        <dbReference type="SAM" id="MobiDB-lite"/>
    </source>
</evidence>
<feature type="compositionally biased region" description="Low complexity" evidence="1">
    <location>
        <begin position="415"/>
        <end position="425"/>
    </location>
</feature>
<dbReference type="Proteomes" id="UP000051952">
    <property type="component" value="Unassembled WGS sequence"/>
</dbReference>
<dbReference type="EMBL" id="CYKH01002236">
    <property type="protein sequence ID" value="CUG94330.1"/>
    <property type="molecule type" value="Genomic_DNA"/>
</dbReference>
<feature type="compositionally biased region" description="Basic and acidic residues" evidence="1">
    <location>
        <begin position="529"/>
        <end position="542"/>
    </location>
</feature>
<organism evidence="2 3">
    <name type="scientific">Bodo saltans</name>
    <name type="common">Flagellated protozoan</name>
    <dbReference type="NCBI Taxonomy" id="75058"/>
    <lineage>
        <taxon>Eukaryota</taxon>
        <taxon>Discoba</taxon>
        <taxon>Euglenozoa</taxon>
        <taxon>Kinetoplastea</taxon>
        <taxon>Metakinetoplastina</taxon>
        <taxon>Eubodonida</taxon>
        <taxon>Bodonidae</taxon>
        <taxon>Bodo</taxon>
    </lineage>
</organism>
<feature type="compositionally biased region" description="Polar residues" evidence="1">
    <location>
        <begin position="1196"/>
        <end position="1208"/>
    </location>
</feature>
<feature type="compositionally biased region" description="Polar residues" evidence="1">
    <location>
        <begin position="1097"/>
        <end position="1107"/>
    </location>
</feature>
<feature type="region of interest" description="Disordered" evidence="1">
    <location>
        <begin position="577"/>
        <end position="596"/>
    </location>
</feature>
<feature type="compositionally biased region" description="Polar residues" evidence="1">
    <location>
        <begin position="1387"/>
        <end position="1401"/>
    </location>
</feature>
<feature type="compositionally biased region" description="Acidic residues" evidence="1">
    <location>
        <begin position="1232"/>
        <end position="1242"/>
    </location>
</feature>
<feature type="region of interest" description="Disordered" evidence="1">
    <location>
        <begin position="517"/>
        <end position="561"/>
    </location>
</feature>
<feature type="region of interest" description="Disordered" evidence="1">
    <location>
        <begin position="1273"/>
        <end position="1358"/>
    </location>
</feature>
<feature type="compositionally biased region" description="Basic residues" evidence="1">
    <location>
        <begin position="1181"/>
        <end position="1195"/>
    </location>
</feature>
<feature type="region of interest" description="Disordered" evidence="1">
    <location>
        <begin position="711"/>
        <end position="742"/>
    </location>
</feature>
<feature type="compositionally biased region" description="Basic and acidic residues" evidence="1">
    <location>
        <begin position="902"/>
        <end position="922"/>
    </location>
</feature>
<feature type="compositionally biased region" description="Basic and acidic residues" evidence="1">
    <location>
        <begin position="1424"/>
        <end position="1434"/>
    </location>
</feature>
<feature type="compositionally biased region" description="Basic residues" evidence="1">
    <location>
        <begin position="1019"/>
        <end position="1030"/>
    </location>
</feature>
<accession>A0A0S4K0I2</accession>
<feature type="compositionally biased region" description="Polar residues" evidence="1">
    <location>
        <begin position="1732"/>
        <end position="1743"/>
    </location>
</feature>
<feature type="compositionally biased region" description="Basic and acidic residues" evidence="1">
    <location>
        <begin position="121"/>
        <end position="155"/>
    </location>
</feature>
<feature type="compositionally biased region" description="Low complexity" evidence="1">
    <location>
        <begin position="1374"/>
        <end position="1386"/>
    </location>
</feature>
<feature type="region of interest" description="Disordered" evidence="1">
    <location>
        <begin position="1720"/>
        <end position="1743"/>
    </location>
</feature>
<feature type="compositionally biased region" description="Polar residues" evidence="1">
    <location>
        <begin position="1679"/>
        <end position="1701"/>
    </location>
</feature>
<keyword evidence="3" id="KW-1185">Reference proteome</keyword>
<feature type="compositionally biased region" description="Polar residues" evidence="1">
    <location>
        <begin position="992"/>
        <end position="1001"/>
    </location>
</feature>
<feature type="compositionally biased region" description="Polar residues" evidence="1">
    <location>
        <begin position="728"/>
        <end position="742"/>
    </location>
</feature>
<feature type="compositionally biased region" description="Polar residues" evidence="1">
    <location>
        <begin position="923"/>
        <end position="932"/>
    </location>
</feature>
<evidence type="ECO:0000313" key="2">
    <source>
        <dbReference type="EMBL" id="CUG94330.1"/>
    </source>
</evidence>
<feature type="compositionally biased region" description="Basic residues" evidence="1">
    <location>
        <begin position="203"/>
        <end position="216"/>
    </location>
</feature>
<sequence length="1976" mass="208467">MAELDTDPAALTLPQELGITVFSDGNTTRCVLPVYDRSNIAQYWLTKAKNMDEFLSARIQLSSSDALRMKVATSVKTVENLLEELNSKKVTSREQRYNISMRDAVNNIIYEVSRKHLDAAERAKKEAHEAEEEERRLAEEEEARQRRIRSGDTARRLVNNATSDGEGGEGKDDEDRDGGSGVDENGGDAAATAAEEEASIERKKSRILFNNRRRQQQLRNQRHDAGDDDNGGAPGTSTSFQSNLQTILDTVEAHTDIYHQIMEEEEDDLLDEEQRAASFLAVGDGFDGDGNSTLMYSIRRPSALENDPFALASERAARAGFLTAPGGGGVGHGGTANDRSNRSLATAFVSGDASSPAGGLARGTGTLAVPLAAQQHGGVSSFLNDRSRSFTAGGTCVLPGSITKAFTDVPVVGVSSSSSARRGSVAPPPPPPKDPLYNSALSAAAQDEGRARIDDDSADDDDNDPLFQPLRTDKDIRREEEATCLDRVALDTVRALRDVEQQRTFPIYLHLQEHPELRPPPSVLAASSRPREEIDVSKKDVNSSDESLQKGGGAGGDSDGSVVDTAAMLARLDHSANQQPYEDAPSRQQQQQKKQKRALDLNNLAKYGEAAKAAAADGTAGGLSGALSFSSGVGAMGNSVGGPRSPRFAMEQNYGVKGSLIDQGSIDGSHDALFGFYGIDPFEIPGILKSSGGHGSGDAVAGIAAAFLGGGGGTTPRPGQHQRPISPVSPNRQGTSPNSASLSPPKLLKTFFKTVRYWVTNLSTTDVLALYITMDPKKTVDYTATAVDALRAPNRPNAYVARVYPMTMLQIAVFEYSNSAPPPADDDVVDSSTAGDVNLGGAGPVLEPKYSLTCFFFFEYSNSAPPPADDDVVDSSTRDVKLGDAGPVLEPKYSLTCMVLKREKRNENDRGPTDGADSDSHSQQRSTVSAESSFAHMPSDAFSSRRASRQSQANLRTTSRETTEQAKQHQAIADKEKQERAEKLRQAMILNQKKNTASTSPVPKGETSEGAYENASLKSRTKSTAKRSRRLSNASTASVTTLSGSGGGPRRSSIGEVHGLFDASTLPPSRRPSVAQGVGVAVSSTTSPHTEGLDGWKTQSGGVSSLSDPAFVPKRKGKTPKVDDLQPPKKPPPAVGVTLDDHISNPVDDPSSQESHDTHAKPPLASTTTKPMAPASGPIGKIRKRGGSHKNRRGRSTSVTLVTETSPLFTAEGIEATVTTEDELLVPREGEGNDIDDEDDEGTPVVGQQPPKSSLVRRVQEDEQLDEAALYEALFSDDADDSIRDRRTSSGSVRSGLGVSVDSAGSPLDGDPALDGSQKGSPDAQSGRRHTESFHTVEALLAQRRATNTSASGGVSITAEDISPAKRALLARKSIAAAASSQSKASPTLSSAENDASSFESAVTGASSGVFAALGAGDATSFSIDERGGPDGHRGGATIRPPTASSGVDEELANVLSSVAQPRAVQVLKDEKPPTSHKKTGGKKKQRGNSTASQSPTSSSRTSPQHSVSSRMTPPPTTIAVSKIFAVAERADRKNAILEGVLRSAAEQDALDRATKVHTSVSPRSTVLTPPLGGASPLHLSPLGGEKPSNTSSVDVDIKASFAMDTASTTTSAAQPALSAPHSDDLPSPASALMSSFSRRSSGTGMPPPPPVASGVPKFSSTSFASSSVLDGKTPRGPRSSTASPQFDASTLSPTSPQLGTTKTFTEVIRERLEDLAAKVAGEGLSPRRGNDASSSLVTSPISPRNASALPTVDDLLAGTELQSIKSPVRSRMGSATLLEQQQPQPQRHTANTGASVVTSPVITTIPTAVGGSVVNSGNVSPMATHTNEHLPFDGVEGNNSEAVENNESSTTPPSQKEPLLPQSSDKKLQPPSSIATSDRELRLLFEEDPDAFSDVITDLAENAAARIMQEVLATEGRIGEEGERQQQPPRASNPASHDAALMDTPPPLSDQLNTYAQYVPPPTEDPEVLRRERAK</sequence>
<feature type="region of interest" description="Disordered" evidence="1">
    <location>
        <begin position="121"/>
        <end position="240"/>
    </location>
</feature>
<dbReference type="VEuPathDB" id="TriTrypDB:BSAL_47645"/>
<feature type="region of interest" description="Disordered" evidence="1">
    <location>
        <begin position="1543"/>
        <end position="1594"/>
    </location>
</feature>
<feature type="compositionally biased region" description="Basic and acidic residues" evidence="1">
    <location>
        <begin position="958"/>
        <end position="985"/>
    </location>
</feature>
<protein>
    <submittedName>
        <fullName evidence="2">Uncharacterized protein</fullName>
    </submittedName>
</protein>
<feature type="non-terminal residue" evidence="2">
    <location>
        <position position="1976"/>
    </location>
</feature>
<proteinExistence type="predicted"/>
<feature type="compositionally biased region" description="Low complexity" evidence="1">
    <location>
        <begin position="1835"/>
        <end position="1850"/>
    </location>
</feature>
<feature type="compositionally biased region" description="Low complexity" evidence="1">
    <location>
        <begin position="1289"/>
        <end position="1303"/>
    </location>
</feature>
<feature type="region of interest" description="Disordered" evidence="1">
    <location>
        <begin position="415"/>
        <end position="474"/>
    </location>
</feature>
<feature type="compositionally biased region" description="Basic residues" evidence="1">
    <location>
        <begin position="1475"/>
        <end position="1487"/>
    </location>
</feature>
<name>A0A0S4K0I2_BODSA</name>
<feature type="compositionally biased region" description="Polar residues" evidence="1">
    <location>
        <begin position="1033"/>
        <end position="1042"/>
    </location>
</feature>
<feature type="region of interest" description="Disordered" evidence="1">
    <location>
        <begin position="902"/>
        <end position="1261"/>
    </location>
</feature>
<feature type="compositionally biased region" description="Low complexity" evidence="1">
    <location>
        <begin position="1659"/>
        <end position="1668"/>
    </location>
</feature>
<gene>
    <name evidence="2" type="ORF">BSAL_47645</name>
</gene>
<feature type="region of interest" description="Disordered" evidence="1">
    <location>
        <begin position="1915"/>
        <end position="1976"/>
    </location>
</feature>
<feature type="compositionally biased region" description="Low complexity" evidence="1">
    <location>
        <begin position="1073"/>
        <end position="1084"/>
    </location>
</feature>
<feature type="compositionally biased region" description="Polar residues" evidence="1">
    <location>
        <begin position="1345"/>
        <end position="1355"/>
    </location>
</feature>
<reference evidence="3" key="1">
    <citation type="submission" date="2015-09" db="EMBL/GenBank/DDBJ databases">
        <authorList>
            <consortium name="Pathogen Informatics"/>
        </authorList>
    </citation>
    <scope>NUCLEOTIDE SEQUENCE [LARGE SCALE GENOMIC DNA]</scope>
    <source>
        <strain evidence="3">Lake Konstanz</strain>
    </source>
</reference>